<feature type="repeat" description="TPR" evidence="1">
    <location>
        <begin position="379"/>
        <end position="412"/>
    </location>
</feature>
<dbReference type="SUPFAM" id="SSF48452">
    <property type="entry name" value="TPR-like"/>
    <property type="match status" value="2"/>
</dbReference>
<dbReference type="GO" id="GO:0031145">
    <property type="term" value="P:anaphase-promoting complex-dependent catabolic process"/>
    <property type="evidence" value="ECO:0007669"/>
    <property type="project" value="TreeGrafter"/>
</dbReference>
<dbReference type="SMART" id="SM00028">
    <property type="entry name" value="TPR"/>
    <property type="match status" value="5"/>
</dbReference>
<dbReference type="PANTHER" id="PTHR12558">
    <property type="entry name" value="CELL DIVISION CYCLE 16,23,27"/>
    <property type="match status" value="1"/>
</dbReference>
<evidence type="ECO:0000313" key="4">
    <source>
        <dbReference type="Proteomes" id="UP000315700"/>
    </source>
</evidence>
<dbReference type="GO" id="GO:0051301">
    <property type="term" value="P:cell division"/>
    <property type="evidence" value="ECO:0007669"/>
    <property type="project" value="TreeGrafter"/>
</dbReference>
<sequence length="458" mass="51724">MEPDDKGDAMSRVTLPAVLIALELLAGGAAIGWRLTQRVPPEVQWARLDPATAEELRELRTRVGRSPERWLQLGEAYLAFGFLPEAEATLAESLRLEPDSFDIRYARGYALQRLGRLDEAIDQLQQAAEIAPPVKESTCWYHIGRGQLRKEATNAAELAFRRHPNFPPSAFQLAKILVRSDRAKEALPILDELDRRFPGSLQPRQLRALAEEALKTGSEPARTRRLIETAPEKVQLTDHHQFLGPTRFRYGAGSKVAAFQKWRSQGQDKAAAAGFLELMESLNAEDQHKLAPMLAELELQLQQPEITERLLMDYFESAAVTPKTLMLFGDAHTMQRHWDQALEIYLRVLQMRPDSEIHRRLSLCFERVKDADKARFHTARALCYEGIEAFRRNELPEALAALNESVRLDPAQDLAWFYLGEAESSSGNQLMARQAYEKCLVLNPHFGRAAVVLGESAL</sequence>
<dbReference type="InterPro" id="IPR011990">
    <property type="entry name" value="TPR-like_helical_dom_sf"/>
</dbReference>
<dbReference type="GO" id="GO:0005737">
    <property type="term" value="C:cytoplasm"/>
    <property type="evidence" value="ECO:0007669"/>
    <property type="project" value="TreeGrafter"/>
</dbReference>
<dbReference type="InterPro" id="IPR019734">
    <property type="entry name" value="TPR_rpt"/>
</dbReference>
<keyword evidence="2" id="KW-0812">Transmembrane</keyword>
<gene>
    <name evidence="3" type="ORF">Pan44_43390</name>
</gene>
<feature type="repeat" description="TPR" evidence="1">
    <location>
        <begin position="67"/>
        <end position="100"/>
    </location>
</feature>
<dbReference type="PROSITE" id="PS50005">
    <property type="entry name" value="TPR"/>
    <property type="match status" value="5"/>
</dbReference>
<dbReference type="Gene3D" id="1.25.40.10">
    <property type="entry name" value="Tetratricopeptide repeat domain"/>
    <property type="match status" value="3"/>
</dbReference>
<dbReference type="InParanoid" id="A0A517SJL4"/>
<evidence type="ECO:0000256" key="2">
    <source>
        <dbReference type="SAM" id="Phobius"/>
    </source>
</evidence>
<evidence type="ECO:0000256" key="1">
    <source>
        <dbReference type="PROSITE-ProRule" id="PRU00339"/>
    </source>
</evidence>
<feature type="repeat" description="TPR" evidence="1">
    <location>
        <begin position="413"/>
        <end position="446"/>
    </location>
</feature>
<keyword evidence="1" id="KW-0802">TPR repeat</keyword>
<dbReference type="EMBL" id="CP036271">
    <property type="protein sequence ID" value="QDT56286.1"/>
    <property type="molecule type" value="Genomic_DNA"/>
</dbReference>
<keyword evidence="2" id="KW-0472">Membrane</keyword>
<dbReference type="PANTHER" id="PTHR12558:SF13">
    <property type="entry name" value="CELL DIVISION CYCLE PROTEIN 27 HOMOLOG"/>
    <property type="match status" value="1"/>
</dbReference>
<name>A0A517SJL4_9PLAN</name>
<accession>A0A517SJL4</accession>
<evidence type="ECO:0000313" key="3">
    <source>
        <dbReference type="EMBL" id="QDT56286.1"/>
    </source>
</evidence>
<keyword evidence="2" id="KW-1133">Transmembrane helix</keyword>
<proteinExistence type="predicted"/>
<reference evidence="3 4" key="1">
    <citation type="submission" date="2019-02" db="EMBL/GenBank/DDBJ databases">
        <title>Deep-cultivation of Planctomycetes and their phenomic and genomic characterization uncovers novel biology.</title>
        <authorList>
            <person name="Wiegand S."/>
            <person name="Jogler M."/>
            <person name="Boedeker C."/>
            <person name="Pinto D."/>
            <person name="Vollmers J."/>
            <person name="Rivas-Marin E."/>
            <person name="Kohn T."/>
            <person name="Peeters S.H."/>
            <person name="Heuer A."/>
            <person name="Rast P."/>
            <person name="Oberbeckmann S."/>
            <person name="Bunk B."/>
            <person name="Jeske O."/>
            <person name="Meyerdierks A."/>
            <person name="Storesund J.E."/>
            <person name="Kallscheuer N."/>
            <person name="Luecker S."/>
            <person name="Lage O.M."/>
            <person name="Pohl T."/>
            <person name="Merkel B.J."/>
            <person name="Hornburger P."/>
            <person name="Mueller R.-W."/>
            <person name="Bruemmer F."/>
            <person name="Labrenz M."/>
            <person name="Spormann A.M."/>
            <person name="Op den Camp H."/>
            <person name="Overmann J."/>
            <person name="Amann R."/>
            <person name="Jetten M.S.M."/>
            <person name="Mascher T."/>
            <person name="Medema M.H."/>
            <person name="Devos D.P."/>
            <person name="Kaster A.-K."/>
            <person name="Ovreas L."/>
            <person name="Rohde M."/>
            <person name="Galperin M.Y."/>
            <person name="Jogler C."/>
        </authorList>
    </citation>
    <scope>NUCLEOTIDE SEQUENCE [LARGE SCALE GENOMIC DNA]</scope>
    <source>
        <strain evidence="3 4">Pan44</strain>
    </source>
</reference>
<dbReference type="AlphaFoldDB" id="A0A517SJL4"/>
<dbReference type="KEGG" id="ccos:Pan44_43390"/>
<dbReference type="GO" id="GO:0016567">
    <property type="term" value="P:protein ubiquitination"/>
    <property type="evidence" value="ECO:0007669"/>
    <property type="project" value="TreeGrafter"/>
</dbReference>
<organism evidence="3 4">
    <name type="scientific">Caulifigura coniformis</name>
    <dbReference type="NCBI Taxonomy" id="2527983"/>
    <lineage>
        <taxon>Bacteria</taxon>
        <taxon>Pseudomonadati</taxon>
        <taxon>Planctomycetota</taxon>
        <taxon>Planctomycetia</taxon>
        <taxon>Planctomycetales</taxon>
        <taxon>Planctomycetaceae</taxon>
        <taxon>Caulifigura</taxon>
    </lineage>
</organism>
<feature type="repeat" description="TPR" evidence="1">
    <location>
        <begin position="322"/>
        <end position="355"/>
    </location>
</feature>
<feature type="repeat" description="TPR" evidence="1">
    <location>
        <begin position="101"/>
        <end position="134"/>
    </location>
</feature>
<dbReference type="Proteomes" id="UP000315700">
    <property type="component" value="Chromosome"/>
</dbReference>
<keyword evidence="4" id="KW-1185">Reference proteome</keyword>
<protein>
    <submittedName>
        <fullName evidence="3">Tetratricopeptide repeat protein</fullName>
    </submittedName>
</protein>
<dbReference type="Pfam" id="PF13432">
    <property type="entry name" value="TPR_16"/>
    <property type="match status" value="3"/>
</dbReference>
<feature type="transmembrane region" description="Helical" evidence="2">
    <location>
        <begin position="12"/>
        <end position="33"/>
    </location>
</feature>